<dbReference type="Proteomes" id="UP001218638">
    <property type="component" value="Chromosome"/>
</dbReference>
<gene>
    <name evidence="2" type="ORF">PXH66_02390</name>
</gene>
<evidence type="ECO:0000256" key="1">
    <source>
        <dbReference type="SAM" id="MobiDB-lite"/>
    </source>
</evidence>
<evidence type="ECO:0008006" key="4">
    <source>
        <dbReference type="Google" id="ProtNLM"/>
    </source>
</evidence>
<feature type="region of interest" description="Disordered" evidence="1">
    <location>
        <begin position="213"/>
        <end position="239"/>
    </location>
</feature>
<keyword evidence="3" id="KW-1185">Reference proteome</keyword>
<dbReference type="EMBL" id="CP119075">
    <property type="protein sequence ID" value="WED65694.1"/>
    <property type="molecule type" value="Genomic_DNA"/>
</dbReference>
<proteinExistence type="predicted"/>
<dbReference type="KEGG" id="slom:PXH66_02390"/>
<dbReference type="RefSeq" id="WP_330930224.1">
    <property type="nucleotide sequence ID" value="NZ_CP119075.1"/>
</dbReference>
<evidence type="ECO:0000313" key="2">
    <source>
        <dbReference type="EMBL" id="WED65694.1"/>
    </source>
</evidence>
<name>A0AAE9ZYH0_9BACT</name>
<evidence type="ECO:0000313" key="3">
    <source>
        <dbReference type="Proteomes" id="UP001218638"/>
    </source>
</evidence>
<protein>
    <recommendedName>
        <fullName evidence="4">CobW/HypB/UreG nucleotide-binding domain-containing protein</fullName>
    </recommendedName>
</protein>
<accession>A0AAE9ZYH0</accession>
<sequence length="253" mass="28106">MSEIKPLVYVILGAAGSGRREVVADLIEGGVDASENVAVLLAANEVDDPADAQLQNCSRWHQTEDNAIAADWPAGATVVFFVMDGRASPVDQVEMLKPWVTSHGAEVGRVITVMHCGLAASNSRVVAWYDACVHFSDIVLLNRREGVENKWFSELKARYHKLCLPCLVEMVKKGRVHNPALVLDSTVRRLSHWFDEDEQNDWTALIAEDSDTVIEDDADDDPDDMPDDEDIYLARHPSGRRMKEVPDIAKLLD</sequence>
<reference evidence="2" key="1">
    <citation type="submission" date="2023-03" db="EMBL/GenBank/DDBJ databases">
        <title>Lomoglobus Profundus gen. nov., sp. nov., a novel member of the phylum Verrucomicrobia, isolated from deep-marine sediment of South China Sea.</title>
        <authorList>
            <person name="Ahmad T."/>
            <person name="Ishaq S.E."/>
            <person name="Wang F."/>
        </authorList>
    </citation>
    <scope>NUCLEOTIDE SEQUENCE</scope>
    <source>
        <strain evidence="2">LMO-M01</strain>
    </source>
</reference>
<organism evidence="2 3">
    <name type="scientific">Synoicihabitans lomoniglobus</name>
    <dbReference type="NCBI Taxonomy" id="2909285"/>
    <lineage>
        <taxon>Bacteria</taxon>
        <taxon>Pseudomonadati</taxon>
        <taxon>Verrucomicrobiota</taxon>
        <taxon>Opitutia</taxon>
        <taxon>Opitutales</taxon>
        <taxon>Opitutaceae</taxon>
        <taxon>Synoicihabitans</taxon>
    </lineage>
</organism>
<feature type="compositionally biased region" description="Acidic residues" evidence="1">
    <location>
        <begin position="213"/>
        <end position="231"/>
    </location>
</feature>
<dbReference type="AlphaFoldDB" id="A0AAE9ZYH0"/>